<feature type="transmembrane region" description="Helical" evidence="1">
    <location>
        <begin position="377"/>
        <end position="396"/>
    </location>
</feature>
<gene>
    <name evidence="2" type="ORF">RR42_m3211</name>
</gene>
<evidence type="ECO:0000313" key="3">
    <source>
        <dbReference type="Proteomes" id="UP000031843"/>
    </source>
</evidence>
<feature type="transmembrane region" description="Helical" evidence="1">
    <location>
        <begin position="95"/>
        <end position="115"/>
    </location>
</feature>
<dbReference type="STRING" id="68895.RR42_m3211"/>
<protein>
    <recommendedName>
        <fullName evidence="4">Oligosaccharide flippase family protein</fullName>
    </recommendedName>
</protein>
<evidence type="ECO:0000313" key="2">
    <source>
        <dbReference type="EMBL" id="AJG20579.1"/>
    </source>
</evidence>
<organism evidence="2 3">
    <name type="scientific">Cupriavidus basilensis</name>
    <dbReference type="NCBI Taxonomy" id="68895"/>
    <lineage>
        <taxon>Bacteria</taxon>
        <taxon>Pseudomonadati</taxon>
        <taxon>Pseudomonadota</taxon>
        <taxon>Betaproteobacteria</taxon>
        <taxon>Burkholderiales</taxon>
        <taxon>Burkholderiaceae</taxon>
        <taxon>Cupriavidus</taxon>
    </lineage>
</organism>
<keyword evidence="1" id="KW-1133">Transmembrane helix</keyword>
<reference evidence="2 3" key="1">
    <citation type="journal article" date="2015" name="Genome Announc.">
        <title>Complete Genome Sequence of Cupriavidus basilensis 4G11, Isolated from the Oak Ridge Field Research Center Site.</title>
        <authorList>
            <person name="Ray J."/>
            <person name="Waters R.J."/>
            <person name="Skerker J.M."/>
            <person name="Kuehl J.V."/>
            <person name="Price M.N."/>
            <person name="Huang J."/>
            <person name="Chakraborty R."/>
            <person name="Arkin A.P."/>
            <person name="Deutschbauer A."/>
        </authorList>
    </citation>
    <scope>NUCLEOTIDE SEQUENCE [LARGE SCALE GENOMIC DNA]</scope>
    <source>
        <strain evidence="2">4G11</strain>
    </source>
</reference>
<feature type="transmembrane region" description="Helical" evidence="1">
    <location>
        <begin position="135"/>
        <end position="153"/>
    </location>
</feature>
<keyword evidence="1" id="KW-0812">Transmembrane</keyword>
<feature type="transmembrane region" description="Helical" evidence="1">
    <location>
        <begin position="27"/>
        <end position="49"/>
    </location>
</feature>
<dbReference type="EMBL" id="CP010536">
    <property type="protein sequence ID" value="AJG20579.1"/>
    <property type="molecule type" value="Genomic_DNA"/>
</dbReference>
<feature type="transmembrane region" description="Helical" evidence="1">
    <location>
        <begin position="284"/>
        <end position="305"/>
    </location>
</feature>
<dbReference type="AlphaFoldDB" id="A0A0C4YF08"/>
<evidence type="ECO:0008006" key="4">
    <source>
        <dbReference type="Google" id="ProtNLM"/>
    </source>
</evidence>
<feature type="transmembrane region" description="Helical" evidence="1">
    <location>
        <begin position="317"/>
        <end position="339"/>
    </location>
</feature>
<evidence type="ECO:0000256" key="1">
    <source>
        <dbReference type="SAM" id="Phobius"/>
    </source>
</evidence>
<feature type="transmembrane region" description="Helical" evidence="1">
    <location>
        <begin position="239"/>
        <end position="263"/>
    </location>
</feature>
<feature type="transmembrane region" description="Helical" evidence="1">
    <location>
        <begin position="159"/>
        <end position="180"/>
    </location>
</feature>
<proteinExistence type="predicted"/>
<name>A0A0C4YF08_9BURK</name>
<accession>A0A0C4YF08</accession>
<keyword evidence="1" id="KW-0472">Membrane</keyword>
<dbReference type="KEGG" id="cbw:RR42_m3211"/>
<dbReference type="Proteomes" id="UP000031843">
    <property type="component" value="Chromosome main"/>
</dbReference>
<feature type="transmembrane region" description="Helical" evidence="1">
    <location>
        <begin position="70"/>
        <end position="89"/>
    </location>
</feature>
<sequence length="401" mass="43035">MNGFAAILMMGRMLAYAKLLTVPEFGTLSIGLLISASLAMVNAFGLYLLMQRDLPYLFAARRVTRGMIMMCEVTLVTVLCAVPLLGLSVTGMSLAGGAGALLALAAVHGLTNQLFGIVSTESKSRLLQTEFSVTLFSRSCVVSVAGLLTAVKIGSAEAILAAEILATAVMIGIVTMRAGVRYGRAAFRLPMLALRHFRHSEWRAAGALFVSVILAFLMQNSDRWLAAGALDKPAFAEFAFAWTLLSMASTFQVTVNANLFPSLAAQIYHQGAQAVRERTGKTSLGFLLVLGILAVPGYLMIRWGIGAYFPQYLGVSAYIPLFLAAAAFRASDFWANYFVISGKTRILFACQIAVLLGSLLVWALTYCYPAMPPLMRLSILTLTLAVLSFCFGFVAARVGGK</sequence>
<feature type="transmembrane region" description="Helical" evidence="1">
    <location>
        <begin position="346"/>
        <end position="365"/>
    </location>
</feature>
<feature type="transmembrane region" description="Helical" evidence="1">
    <location>
        <begin position="201"/>
        <end position="219"/>
    </location>
</feature>
<keyword evidence="3" id="KW-1185">Reference proteome</keyword>